<dbReference type="InterPro" id="IPR032285">
    <property type="entry name" value="Metallophos_N"/>
</dbReference>
<gene>
    <name evidence="4" type="ORF">ENV30_00680</name>
</gene>
<organism evidence="4">
    <name type="scientific">Candidatus Caldatribacterium californiense</name>
    <dbReference type="NCBI Taxonomy" id="1454726"/>
    <lineage>
        <taxon>Bacteria</taxon>
        <taxon>Pseudomonadati</taxon>
        <taxon>Atribacterota</taxon>
        <taxon>Atribacteria</taxon>
        <taxon>Atribacterales</taxon>
        <taxon>Candidatus Caldatribacteriaceae</taxon>
        <taxon>Candidatus Caldatribacterium</taxon>
    </lineage>
</organism>
<dbReference type="GO" id="GO:0016787">
    <property type="term" value="F:hydrolase activity"/>
    <property type="evidence" value="ECO:0007669"/>
    <property type="project" value="InterPro"/>
</dbReference>
<dbReference type="Pfam" id="PF00149">
    <property type="entry name" value="Metallophos"/>
    <property type="match status" value="1"/>
</dbReference>
<dbReference type="Pfam" id="PF16371">
    <property type="entry name" value="MetallophosN"/>
    <property type="match status" value="1"/>
</dbReference>
<dbReference type="InterPro" id="IPR032288">
    <property type="entry name" value="Metallophos_C"/>
</dbReference>
<dbReference type="PANTHER" id="PTHR43143">
    <property type="entry name" value="METALLOPHOSPHOESTERASE, CALCINEURIN SUPERFAMILY"/>
    <property type="match status" value="1"/>
</dbReference>
<dbReference type="AlphaFoldDB" id="A0A7V3YEV0"/>
<dbReference type="CDD" id="cd00838">
    <property type="entry name" value="MPP_superfamily"/>
    <property type="match status" value="1"/>
</dbReference>
<evidence type="ECO:0000259" key="1">
    <source>
        <dbReference type="Pfam" id="PF00149"/>
    </source>
</evidence>
<dbReference type="Pfam" id="PF16370">
    <property type="entry name" value="MetallophosC"/>
    <property type="match status" value="1"/>
</dbReference>
<dbReference type="Gene3D" id="2.60.40.10">
    <property type="entry name" value="Immunoglobulins"/>
    <property type="match status" value="1"/>
</dbReference>
<evidence type="ECO:0000259" key="2">
    <source>
        <dbReference type="Pfam" id="PF16370"/>
    </source>
</evidence>
<comment type="caution">
    <text evidence="4">The sequence shown here is derived from an EMBL/GenBank/DDBJ whole genome shotgun (WGS) entry which is preliminary data.</text>
</comment>
<feature type="domain" description="Calcineurin-like phosphoesterase C-terminal" evidence="2">
    <location>
        <begin position="354"/>
        <end position="522"/>
    </location>
</feature>
<sequence>MVRRYVGVVLVLLVVLLGSVVLAQESAVRGVVFEDANGNRALDPGEQGIPGVPVSNGQEVVVTDAAGRYELPVRENMCVFVTKPSGYAFPLSEYNTPLFFYLHRPNGSPEAVKEYPGIAPTGPLPQEVNFPLYRVEESEDFSVVVLGDTQVTNHQEIQYLRDSIVADVAERQSSARCAIVLGDNLNDPLNLYPRYLQVMAGMGIPTWYVFGNHDMNFDAPDNAAKHETFSRYLGPTYYSFNIGEVHFVVLDSVMWDGKEYHGEISEEQLLWLEKDLALVPQDALIVFAMHIPLVSYIDRAAEKHQVKNREKLFALLEGRRALFLAGHTHTIERFFPGDSFGDWSPNLPFPQILVGAACGSWWSGPKDDLGIPLSYTRDGVPKGYFVFAFSRDTWKDTFYPFGISRQMNVSFFSPRPSPTRSLAGFPEGVFTKEELGGIFVLASVFNADSRSEVLCAIDDLPPQPMEYQSLVDPFAARLHAGLPDWMQMKGSTHTYVVPLPEHLKRGLHKVTVTFKDAYGRVFETTKFFEVL</sequence>
<evidence type="ECO:0008006" key="5">
    <source>
        <dbReference type="Google" id="ProtNLM"/>
    </source>
</evidence>
<dbReference type="InterPro" id="IPR029052">
    <property type="entry name" value="Metallo-depent_PP-like"/>
</dbReference>
<evidence type="ECO:0000259" key="3">
    <source>
        <dbReference type="Pfam" id="PF16371"/>
    </source>
</evidence>
<reference evidence="4" key="1">
    <citation type="journal article" date="2020" name="mSystems">
        <title>Genome- and Community-Level Interaction Insights into Carbon Utilization and Element Cycling Functions of Hydrothermarchaeota in Hydrothermal Sediment.</title>
        <authorList>
            <person name="Zhou Z."/>
            <person name="Liu Y."/>
            <person name="Xu W."/>
            <person name="Pan J."/>
            <person name="Luo Z.H."/>
            <person name="Li M."/>
        </authorList>
    </citation>
    <scope>NUCLEOTIDE SEQUENCE [LARGE SCALE GENOMIC DNA]</scope>
    <source>
        <strain evidence="4">SpSt-747</strain>
    </source>
</reference>
<dbReference type="EMBL" id="DTFV01000011">
    <property type="protein sequence ID" value="HGI29822.1"/>
    <property type="molecule type" value="Genomic_DNA"/>
</dbReference>
<dbReference type="InterPro" id="IPR051918">
    <property type="entry name" value="STPP_CPPED1"/>
</dbReference>
<dbReference type="SUPFAM" id="SSF117074">
    <property type="entry name" value="Hypothetical protein PA1324"/>
    <property type="match status" value="1"/>
</dbReference>
<feature type="domain" description="Calcineurin-like phosphoesterase N-terminal" evidence="3">
    <location>
        <begin position="45"/>
        <end position="104"/>
    </location>
</feature>
<dbReference type="PANTHER" id="PTHR43143:SF1">
    <property type="entry name" value="SERINE_THREONINE-PROTEIN PHOSPHATASE CPPED1"/>
    <property type="match status" value="1"/>
</dbReference>
<name>A0A7V3YEV0_9BACT</name>
<evidence type="ECO:0000313" key="4">
    <source>
        <dbReference type="EMBL" id="HGI29822.1"/>
    </source>
</evidence>
<accession>A0A7V3YEV0</accession>
<dbReference type="Gene3D" id="3.60.21.10">
    <property type="match status" value="1"/>
</dbReference>
<dbReference type="SUPFAM" id="SSF56300">
    <property type="entry name" value="Metallo-dependent phosphatases"/>
    <property type="match status" value="1"/>
</dbReference>
<dbReference type="InterPro" id="IPR013783">
    <property type="entry name" value="Ig-like_fold"/>
</dbReference>
<proteinExistence type="predicted"/>
<feature type="domain" description="Calcineurin-like phosphoesterase" evidence="1">
    <location>
        <begin position="142"/>
        <end position="329"/>
    </location>
</feature>
<dbReference type="InterPro" id="IPR004843">
    <property type="entry name" value="Calcineurin-like_PHP"/>
</dbReference>
<protein>
    <recommendedName>
        <fullName evidence="5">Metallophosphoesterase</fullName>
    </recommendedName>
</protein>